<evidence type="ECO:0000313" key="2">
    <source>
        <dbReference type="EMBL" id="VDN15162.1"/>
    </source>
</evidence>
<accession>A0A3P7P4J0</accession>
<dbReference type="EMBL" id="UYRU01061626">
    <property type="protein sequence ID" value="VDN15162.1"/>
    <property type="molecule type" value="Genomic_DNA"/>
</dbReference>
<keyword evidence="3" id="KW-1185">Reference proteome</keyword>
<dbReference type="Proteomes" id="UP000281553">
    <property type="component" value="Unassembled WGS sequence"/>
</dbReference>
<dbReference type="AlphaFoldDB" id="A0A3P7P4J0"/>
<keyword evidence="1" id="KW-0732">Signal</keyword>
<evidence type="ECO:0000313" key="3">
    <source>
        <dbReference type="Proteomes" id="UP000281553"/>
    </source>
</evidence>
<proteinExistence type="predicted"/>
<protein>
    <submittedName>
        <fullName evidence="2">Uncharacterized protein</fullName>
    </submittedName>
</protein>
<gene>
    <name evidence="2" type="ORF">DILT_LOCUS10993</name>
</gene>
<name>A0A3P7P4J0_DIBLA</name>
<feature type="signal peptide" evidence="1">
    <location>
        <begin position="1"/>
        <end position="24"/>
    </location>
</feature>
<sequence length="230" mass="26076">MANYVLPAGCSLFFLLLTACVTTADDMGKLYTFKQMEMEPYKSLYRGYPRDTIGRIFFTFSVEEFSCSLEEGLSSSTSACKRAFMSTHGISTAYRDDEPPKYLAKPEDSWYDKDQLNLKNLKVPLYNSPDLKGIPSSGGDAFRRPGVLSGERVRRIQEIMHRCAERIGRRRHPGDLVELGCGYADFLDLMFRGLKTKGRNILAPLEAEEAFSGKPCLDIHLQRPYLQEDL</sequence>
<reference evidence="2 3" key="1">
    <citation type="submission" date="2018-11" db="EMBL/GenBank/DDBJ databases">
        <authorList>
            <consortium name="Pathogen Informatics"/>
        </authorList>
    </citation>
    <scope>NUCLEOTIDE SEQUENCE [LARGE SCALE GENOMIC DNA]</scope>
</reference>
<organism evidence="2 3">
    <name type="scientific">Dibothriocephalus latus</name>
    <name type="common">Fish tapeworm</name>
    <name type="synonym">Diphyllobothrium latum</name>
    <dbReference type="NCBI Taxonomy" id="60516"/>
    <lineage>
        <taxon>Eukaryota</taxon>
        <taxon>Metazoa</taxon>
        <taxon>Spiralia</taxon>
        <taxon>Lophotrochozoa</taxon>
        <taxon>Platyhelminthes</taxon>
        <taxon>Cestoda</taxon>
        <taxon>Eucestoda</taxon>
        <taxon>Diphyllobothriidea</taxon>
        <taxon>Diphyllobothriidae</taxon>
        <taxon>Dibothriocephalus</taxon>
    </lineage>
</organism>
<evidence type="ECO:0000256" key="1">
    <source>
        <dbReference type="SAM" id="SignalP"/>
    </source>
</evidence>
<feature type="chain" id="PRO_5018027583" evidence="1">
    <location>
        <begin position="25"/>
        <end position="230"/>
    </location>
</feature>